<evidence type="ECO:0000256" key="1">
    <source>
        <dbReference type="SAM" id="Phobius"/>
    </source>
</evidence>
<dbReference type="Proteomes" id="UP000178272">
    <property type="component" value="Unassembled WGS sequence"/>
</dbReference>
<dbReference type="InterPro" id="IPR014717">
    <property type="entry name" value="Transl_elong_EF1B/ribsomal_bS6"/>
</dbReference>
<keyword evidence="1" id="KW-0812">Transmembrane</keyword>
<reference evidence="2 3" key="1">
    <citation type="journal article" date="2016" name="Nat. Commun.">
        <title>Thousands of microbial genomes shed light on interconnected biogeochemical processes in an aquifer system.</title>
        <authorList>
            <person name="Anantharaman K."/>
            <person name="Brown C.T."/>
            <person name="Hug L.A."/>
            <person name="Sharon I."/>
            <person name="Castelle C.J."/>
            <person name="Probst A.J."/>
            <person name="Thomas B.C."/>
            <person name="Singh A."/>
            <person name="Wilkins M.J."/>
            <person name="Karaoz U."/>
            <person name="Brodie E.L."/>
            <person name="Williams K.H."/>
            <person name="Hubbard S.S."/>
            <person name="Banfield J.F."/>
        </authorList>
    </citation>
    <scope>NUCLEOTIDE SEQUENCE [LARGE SCALE GENOMIC DNA]</scope>
</reference>
<comment type="caution">
    <text evidence="2">The sequence shown here is derived from an EMBL/GenBank/DDBJ whole genome shotgun (WGS) entry which is preliminary data.</text>
</comment>
<accession>A0A1G1V451</accession>
<feature type="transmembrane region" description="Helical" evidence="1">
    <location>
        <begin position="16"/>
        <end position="38"/>
    </location>
</feature>
<dbReference type="EMBL" id="MHCA01000060">
    <property type="protein sequence ID" value="OGY10145.1"/>
    <property type="molecule type" value="Genomic_DNA"/>
</dbReference>
<sequence>MITSIVAKIPLVYRSFILPALVLVSILAFSLTIGRAVWEKIVQERGVVSALQTDNTKLLAKKEILASQDNKTLLIKTQAAVDAIPAEIPALPTLASLNFLATQTGVTVTDFRITERKDKKSETSYLEMVVNFEGITASSLTFLNELKNMAPLVKVIEITSTVQTGVTRSKVTLNSIWSPLPKELGKPNSPLETLSKADEEVANKLLQLKKSKSKVAEGSVPQGRANPFAL</sequence>
<dbReference type="Gene3D" id="3.30.70.60">
    <property type="match status" value="1"/>
</dbReference>
<gene>
    <name evidence="2" type="ORF">A3F61_02170</name>
</gene>
<protein>
    <submittedName>
        <fullName evidence="2">Uncharacterized protein</fullName>
    </submittedName>
</protein>
<keyword evidence="1" id="KW-1133">Transmembrane helix</keyword>
<evidence type="ECO:0000313" key="3">
    <source>
        <dbReference type="Proteomes" id="UP000178272"/>
    </source>
</evidence>
<dbReference type="AlphaFoldDB" id="A0A1G1V451"/>
<evidence type="ECO:0000313" key="2">
    <source>
        <dbReference type="EMBL" id="OGY10145.1"/>
    </source>
</evidence>
<keyword evidence="1" id="KW-0472">Membrane</keyword>
<organism evidence="2 3">
    <name type="scientific">Candidatus Blackburnbacteria bacterium RIFCSPHIGHO2_12_FULL_41_13b</name>
    <dbReference type="NCBI Taxonomy" id="1797517"/>
    <lineage>
        <taxon>Bacteria</taxon>
        <taxon>Candidatus Blackburniibacteriota</taxon>
    </lineage>
</organism>
<dbReference type="STRING" id="1797517.A3F61_02170"/>
<name>A0A1G1V451_9BACT</name>
<proteinExistence type="predicted"/>